<reference evidence="2" key="1">
    <citation type="journal article" date="2019" name="Gigascience">
        <title>De novo genome assembly of the endangered Acer yangbiense, a plant species with extremely small populations endemic to Yunnan Province, China.</title>
        <authorList>
            <person name="Yang J."/>
            <person name="Wariss H.M."/>
            <person name="Tao L."/>
            <person name="Zhang R."/>
            <person name="Yun Q."/>
            <person name="Hollingsworth P."/>
            <person name="Dao Z."/>
            <person name="Luo G."/>
            <person name="Guo H."/>
            <person name="Ma Y."/>
            <person name="Sun W."/>
        </authorList>
    </citation>
    <scope>NUCLEOTIDE SEQUENCE [LARGE SCALE GENOMIC DNA]</scope>
    <source>
        <strain evidence="2">cv. br00</strain>
    </source>
</reference>
<evidence type="ECO:0000313" key="1">
    <source>
        <dbReference type="EMBL" id="KAB5553146.1"/>
    </source>
</evidence>
<accession>A0A5N5MG98</accession>
<dbReference type="EMBL" id="VDCV01000006">
    <property type="protein sequence ID" value="KAB5553146.1"/>
    <property type="molecule type" value="Genomic_DNA"/>
</dbReference>
<gene>
    <name evidence="1" type="ORF">DKX38_010457</name>
</gene>
<protein>
    <submittedName>
        <fullName evidence="1">Uncharacterized protein</fullName>
    </submittedName>
</protein>
<dbReference type="Proteomes" id="UP000326939">
    <property type="component" value="Chromosome 6"/>
</dbReference>
<organism evidence="1 2">
    <name type="scientific">Salix brachista</name>
    <dbReference type="NCBI Taxonomy" id="2182728"/>
    <lineage>
        <taxon>Eukaryota</taxon>
        <taxon>Viridiplantae</taxon>
        <taxon>Streptophyta</taxon>
        <taxon>Embryophyta</taxon>
        <taxon>Tracheophyta</taxon>
        <taxon>Spermatophyta</taxon>
        <taxon>Magnoliopsida</taxon>
        <taxon>eudicotyledons</taxon>
        <taxon>Gunneridae</taxon>
        <taxon>Pentapetalae</taxon>
        <taxon>rosids</taxon>
        <taxon>fabids</taxon>
        <taxon>Malpighiales</taxon>
        <taxon>Salicaceae</taxon>
        <taxon>Saliceae</taxon>
        <taxon>Salix</taxon>
    </lineage>
</organism>
<dbReference type="AlphaFoldDB" id="A0A5N5MG98"/>
<evidence type="ECO:0000313" key="2">
    <source>
        <dbReference type="Proteomes" id="UP000326939"/>
    </source>
</evidence>
<keyword evidence="2" id="KW-1185">Reference proteome</keyword>
<proteinExistence type="predicted"/>
<name>A0A5N5MG98_9ROSI</name>
<comment type="caution">
    <text evidence="1">The sequence shown here is derived from an EMBL/GenBank/DDBJ whole genome shotgun (WGS) entry which is preliminary data.</text>
</comment>
<sequence>MVIALAYNDNKTQIFFKAAIARLEALENDYTGMETVETVDDDEASLEDDGIRLKRMSFDVLKACNVFCVWCWQEICKPAQQPGLMATGIYATKSCLMTLVFAATITVHSVHHDHVNEIPAGS</sequence>